<dbReference type="RefSeq" id="WP_025329003.1">
    <property type="nucleotide sequence ID" value="NZ_CP006955.1"/>
</dbReference>
<dbReference type="SUPFAM" id="SSF53448">
    <property type="entry name" value="Nucleotide-diphospho-sugar transferases"/>
    <property type="match status" value="1"/>
</dbReference>
<name>A0ABN4C5C1_BIBTR</name>
<dbReference type="SUPFAM" id="SSF56112">
    <property type="entry name" value="Protein kinase-like (PK-like)"/>
    <property type="match status" value="1"/>
</dbReference>
<organism evidence="1 2">
    <name type="scientific">Bibersteinia trehalosi USDA-ARS-USMARC-189</name>
    <dbReference type="NCBI Taxonomy" id="1263831"/>
    <lineage>
        <taxon>Bacteria</taxon>
        <taxon>Pseudomonadati</taxon>
        <taxon>Pseudomonadota</taxon>
        <taxon>Gammaproteobacteria</taxon>
        <taxon>Pasteurellales</taxon>
        <taxon>Pasteurellaceae</taxon>
        <taxon>Bibersteinia</taxon>
    </lineage>
</organism>
<accession>A0ABN4C5C1</accession>
<dbReference type="Proteomes" id="UP000019092">
    <property type="component" value="Chromosome"/>
</dbReference>
<evidence type="ECO:0000313" key="2">
    <source>
        <dbReference type="Proteomes" id="UP000019092"/>
    </source>
</evidence>
<dbReference type="Gene3D" id="3.90.1200.10">
    <property type="match status" value="1"/>
</dbReference>
<proteinExistence type="predicted"/>
<evidence type="ECO:0000313" key="1">
    <source>
        <dbReference type="EMBL" id="AHG84812.1"/>
    </source>
</evidence>
<keyword evidence="2" id="KW-1185">Reference proteome</keyword>
<sequence>MILINSAAYVNSEFRNEFGSIPPCFLPIGNRKLLTYQVTSLRKQFGNNTKIVVSLPQKYILNIDEKLLISNLGVTPVFVPEGISLGMAVLYVLNTVEIEGGVLRLLHGDTLLNSFPNEKNCIALVQTQDDYEWEFENNLNKNLVWCGYFSFSSPRKFIRALATTQGNFTESVYAYAKQESSLEYKEVIDWYDLGHINTYFQSRSAITTQRAFNSLKIENGIVWKSGSPPRKIEAEANWFTQLPTGLKRFTPQLIQSGKTVEGFPFYETEYLPILPLNEIFVHGKNPTAYWEKIIGLITHYMSESRKYFNTNDRVELEKIALDSKGLYADKTYERLENYAAQKGINLDNPVKYDGIKLPALREIAQECINETLKLPVIPAIVHGDLCFSNIMYDSRSNGIKVIDPRGLNINQELTIYGNQSYDLAKLCHSFIGLYDFIIADAFELEYSESLGVKLIFNIDERLNEVQKIFMSKKIIPDINNHDIIAPTILLFLSMIPLHFDKPRRQDAMLANALRMYVNWKSLT</sequence>
<dbReference type="EMBL" id="CP006955">
    <property type="protein sequence ID" value="AHG84812.1"/>
    <property type="molecule type" value="Genomic_DNA"/>
</dbReference>
<gene>
    <name evidence="1" type="ORF">F543_19510</name>
</gene>
<reference evidence="1 2" key="1">
    <citation type="submission" date="2013-12" db="EMBL/GenBank/DDBJ databases">
        <title>Annotation of the Bibersteinia trehalosi USDA-ARS-USMARC-189 complete genome.</title>
        <authorList>
            <person name="Harhay G.P."/>
            <person name="McVey S."/>
            <person name="Clawson M.L."/>
            <person name="Bono J."/>
            <person name="Heaton M.P."/>
            <person name="Chitko-Mckown C.G."/>
            <person name="Harhay D.M."/>
            <person name="Smith T.P.L."/>
        </authorList>
    </citation>
    <scope>NUCLEOTIDE SEQUENCE [LARGE SCALE GENOMIC DNA]</scope>
    <source>
        <strain evidence="1 2">USDA-ARS-USMARC-189</strain>
    </source>
</reference>
<dbReference type="InterPro" id="IPR029044">
    <property type="entry name" value="Nucleotide-diphossugar_trans"/>
</dbReference>
<protein>
    <submittedName>
        <fullName evidence="1">EcbG</fullName>
    </submittedName>
</protein>
<dbReference type="InterPro" id="IPR011009">
    <property type="entry name" value="Kinase-like_dom_sf"/>
</dbReference>